<dbReference type="PANTHER" id="PTHR43431:SF7">
    <property type="entry name" value="OXIDOREDUCTASE, SHORT CHAIN DEHYDROGENASE_REDUCTASE FAMILY (AFU_ORTHOLOGUE AFUA_5G14000)"/>
    <property type="match status" value="1"/>
</dbReference>
<proteinExistence type="predicted"/>
<dbReference type="Proteomes" id="UP001063166">
    <property type="component" value="Unassembled WGS sequence"/>
</dbReference>
<dbReference type="InterPro" id="IPR002347">
    <property type="entry name" value="SDR_fam"/>
</dbReference>
<dbReference type="EMBL" id="BRPK01000012">
    <property type="protein sequence ID" value="GLB42612.1"/>
    <property type="molecule type" value="Genomic_DNA"/>
</dbReference>
<organism evidence="1 2">
    <name type="scientific">Lyophyllum shimeji</name>
    <name type="common">Hon-shimeji</name>
    <name type="synonym">Tricholoma shimeji</name>
    <dbReference type="NCBI Taxonomy" id="47721"/>
    <lineage>
        <taxon>Eukaryota</taxon>
        <taxon>Fungi</taxon>
        <taxon>Dikarya</taxon>
        <taxon>Basidiomycota</taxon>
        <taxon>Agaricomycotina</taxon>
        <taxon>Agaricomycetes</taxon>
        <taxon>Agaricomycetidae</taxon>
        <taxon>Agaricales</taxon>
        <taxon>Tricholomatineae</taxon>
        <taxon>Lyophyllaceae</taxon>
        <taxon>Lyophyllum</taxon>
    </lineage>
</organism>
<protein>
    <submittedName>
        <fullName evidence="1">Short-chain dehydrogenase reductase sdr</fullName>
    </submittedName>
</protein>
<sequence>MTRMPGLGKGNGTGASSARLFTRAGYSVALVARGVDHLDKLSQELNAAGGEAAPFPVESYTPQNIKSVWDSIRAKYAAPNYRIDAAIFNVGHGVWKPFLEVTPEDVRTTLENSVEAGFAFSREAILTFKENEISESKGKRGTLIFTGATASLRGIRPQEFGKENIHVAHAIIDGVIATERLVERAPDIVQNPDRRLSPDSIAESYLHLVNQDRSSWTWELDLRPAYEKW</sequence>
<dbReference type="InterPro" id="IPR036291">
    <property type="entry name" value="NAD(P)-bd_dom_sf"/>
</dbReference>
<dbReference type="SUPFAM" id="SSF51735">
    <property type="entry name" value="NAD(P)-binding Rossmann-fold domains"/>
    <property type="match status" value="1"/>
</dbReference>
<comment type="caution">
    <text evidence="1">The sequence shown here is derived from an EMBL/GenBank/DDBJ whole genome shotgun (WGS) entry which is preliminary data.</text>
</comment>
<dbReference type="Pfam" id="PF00106">
    <property type="entry name" value="adh_short"/>
    <property type="match status" value="1"/>
</dbReference>
<dbReference type="OrthoDB" id="5399006at2759"/>
<accession>A0A9P3URV2</accession>
<reference evidence="1" key="1">
    <citation type="submission" date="2022-07" db="EMBL/GenBank/DDBJ databases">
        <title>The genome of Lyophyllum shimeji provides insight into the initial evolution of ectomycorrhizal fungal genome.</title>
        <authorList>
            <person name="Kobayashi Y."/>
            <person name="Shibata T."/>
            <person name="Hirakawa H."/>
            <person name="Shigenobu S."/>
            <person name="Nishiyama T."/>
            <person name="Yamada A."/>
            <person name="Hasebe M."/>
            <person name="Kawaguchi M."/>
        </authorList>
    </citation>
    <scope>NUCLEOTIDE SEQUENCE</scope>
    <source>
        <strain evidence="1">AT787</strain>
    </source>
</reference>
<evidence type="ECO:0000313" key="2">
    <source>
        <dbReference type="Proteomes" id="UP001063166"/>
    </source>
</evidence>
<dbReference type="Gene3D" id="3.40.50.720">
    <property type="entry name" value="NAD(P)-binding Rossmann-like Domain"/>
    <property type="match status" value="1"/>
</dbReference>
<dbReference type="AlphaFoldDB" id="A0A9P3URV2"/>
<keyword evidence="2" id="KW-1185">Reference proteome</keyword>
<dbReference type="PANTHER" id="PTHR43431">
    <property type="entry name" value="OXIDOREDUCTASE, SHORT CHAIN DEHYDROGENASE/REDUCTASE FAMILY (AFU_ORTHOLOGUE AFUA_5G14000)"/>
    <property type="match status" value="1"/>
</dbReference>
<name>A0A9P3URV2_LYOSH</name>
<gene>
    <name evidence="1" type="ORF">LshimejAT787_1200610</name>
</gene>
<evidence type="ECO:0000313" key="1">
    <source>
        <dbReference type="EMBL" id="GLB42612.1"/>
    </source>
</evidence>